<keyword evidence="1" id="KW-1133">Transmembrane helix</keyword>
<protein>
    <submittedName>
        <fullName evidence="3">Aste57867_23524 protein</fullName>
    </submittedName>
</protein>
<dbReference type="Proteomes" id="UP000332933">
    <property type="component" value="Unassembled WGS sequence"/>
</dbReference>
<evidence type="ECO:0000313" key="3">
    <source>
        <dbReference type="EMBL" id="VFU00169.1"/>
    </source>
</evidence>
<keyword evidence="1" id="KW-0812">Transmembrane</keyword>
<name>A0A485LNZ3_9STRA</name>
<feature type="transmembrane region" description="Helical" evidence="1">
    <location>
        <begin position="90"/>
        <end position="110"/>
    </location>
</feature>
<gene>
    <name evidence="3" type="primary">Aste57867_23524</name>
    <name evidence="2" type="ORF">As57867_023453</name>
    <name evidence="3" type="ORF">ASTE57867_23524</name>
</gene>
<keyword evidence="1" id="KW-0472">Membrane</keyword>
<feature type="transmembrane region" description="Helical" evidence="1">
    <location>
        <begin position="12"/>
        <end position="32"/>
    </location>
</feature>
<evidence type="ECO:0000313" key="2">
    <source>
        <dbReference type="EMBL" id="KAF0684525.1"/>
    </source>
</evidence>
<accession>A0A485LNZ3</accession>
<dbReference type="EMBL" id="VJMH01007276">
    <property type="protein sequence ID" value="KAF0684525.1"/>
    <property type="molecule type" value="Genomic_DNA"/>
</dbReference>
<proteinExistence type="predicted"/>
<dbReference type="AlphaFoldDB" id="A0A485LNZ3"/>
<organism evidence="3 4">
    <name type="scientific">Aphanomyces stellatus</name>
    <dbReference type="NCBI Taxonomy" id="120398"/>
    <lineage>
        <taxon>Eukaryota</taxon>
        <taxon>Sar</taxon>
        <taxon>Stramenopiles</taxon>
        <taxon>Oomycota</taxon>
        <taxon>Saprolegniomycetes</taxon>
        <taxon>Saprolegniales</taxon>
        <taxon>Verrucalvaceae</taxon>
        <taxon>Aphanomyces</taxon>
    </lineage>
</organism>
<keyword evidence="4" id="KW-1185">Reference proteome</keyword>
<sequence>MEWLLWSVVEKGVTFAMLFSMCVVTSIVAQYCEYHFVRFAKQSSWVSESFKAQSTADQASAFYEAFVLLSMCVWGVVVVVVAVWELNSRSTLGIVYSCYTGGAFGLAHFFKQNYLVAPS</sequence>
<dbReference type="OrthoDB" id="62379at2759"/>
<reference evidence="2" key="2">
    <citation type="submission" date="2019-06" db="EMBL/GenBank/DDBJ databases">
        <title>Genomics analysis of Aphanomyces spp. identifies a new class of oomycete effector associated with host adaptation.</title>
        <authorList>
            <person name="Gaulin E."/>
        </authorList>
    </citation>
    <scope>NUCLEOTIDE SEQUENCE</scope>
    <source>
        <strain evidence="2">CBS 578.67</strain>
    </source>
</reference>
<evidence type="ECO:0000256" key="1">
    <source>
        <dbReference type="SAM" id="Phobius"/>
    </source>
</evidence>
<evidence type="ECO:0000313" key="4">
    <source>
        <dbReference type="Proteomes" id="UP000332933"/>
    </source>
</evidence>
<dbReference type="EMBL" id="CAADRA010007302">
    <property type="protein sequence ID" value="VFU00169.1"/>
    <property type="molecule type" value="Genomic_DNA"/>
</dbReference>
<feature type="transmembrane region" description="Helical" evidence="1">
    <location>
        <begin position="61"/>
        <end position="84"/>
    </location>
</feature>
<reference evidence="3 4" key="1">
    <citation type="submission" date="2019-03" db="EMBL/GenBank/DDBJ databases">
        <authorList>
            <person name="Gaulin E."/>
            <person name="Dumas B."/>
        </authorList>
    </citation>
    <scope>NUCLEOTIDE SEQUENCE [LARGE SCALE GENOMIC DNA]</scope>
    <source>
        <strain evidence="3">CBS 568.67</strain>
    </source>
</reference>